<keyword evidence="2" id="KW-1185">Reference proteome</keyword>
<organism evidence="1 2">
    <name type="scientific">Monosporascus cannonballus</name>
    <dbReference type="NCBI Taxonomy" id="155416"/>
    <lineage>
        <taxon>Eukaryota</taxon>
        <taxon>Fungi</taxon>
        <taxon>Dikarya</taxon>
        <taxon>Ascomycota</taxon>
        <taxon>Pezizomycotina</taxon>
        <taxon>Sordariomycetes</taxon>
        <taxon>Xylariomycetidae</taxon>
        <taxon>Xylariales</taxon>
        <taxon>Xylariales incertae sedis</taxon>
        <taxon>Monosporascus</taxon>
    </lineage>
</organism>
<dbReference type="SUPFAM" id="SSF51316">
    <property type="entry name" value="Mss4-like"/>
    <property type="match status" value="1"/>
</dbReference>
<evidence type="ECO:0000313" key="1">
    <source>
        <dbReference type="EMBL" id="RYO77669.1"/>
    </source>
</evidence>
<dbReference type="EMBL" id="QJNS01000441">
    <property type="protein sequence ID" value="RYO77669.1"/>
    <property type="molecule type" value="Genomic_DNA"/>
</dbReference>
<accession>A0ABY0GU99</accession>
<sequence>MAFPPTSGTQQRDFPATSLELKEAVSVREGRDPRFGTLTFHSSSPDVQRYFCSRCSACVFYCVDDRPDMLDVALGLLEAPSGARAEEVVSWTFTGSMGWRQDVVGGWREGHIVAVESTAEAWRTESNYPKHSWRAEKEEPERV</sequence>
<reference evidence="1 2" key="1">
    <citation type="submission" date="2018-06" db="EMBL/GenBank/DDBJ databases">
        <title>Complete Genomes of Monosporascus.</title>
        <authorList>
            <person name="Robinson A.J."/>
            <person name="Natvig D.O."/>
        </authorList>
    </citation>
    <scope>NUCLEOTIDE SEQUENCE [LARGE SCALE GENOMIC DNA]</scope>
    <source>
        <strain evidence="1 2">CBS 609.92</strain>
    </source>
</reference>
<dbReference type="Gene3D" id="2.170.150.70">
    <property type="match status" value="1"/>
</dbReference>
<dbReference type="Proteomes" id="UP000294003">
    <property type="component" value="Unassembled WGS sequence"/>
</dbReference>
<evidence type="ECO:0008006" key="3">
    <source>
        <dbReference type="Google" id="ProtNLM"/>
    </source>
</evidence>
<gene>
    <name evidence="1" type="ORF">DL762_009110</name>
</gene>
<comment type="caution">
    <text evidence="1">The sequence shown here is derived from an EMBL/GenBank/DDBJ whole genome shotgun (WGS) entry which is preliminary data.</text>
</comment>
<name>A0ABY0GU99_9PEZI</name>
<protein>
    <recommendedName>
        <fullName evidence="3">CENP-V/GFA domain-containing protein</fullName>
    </recommendedName>
</protein>
<dbReference type="InterPro" id="IPR011057">
    <property type="entry name" value="Mss4-like_sf"/>
</dbReference>
<evidence type="ECO:0000313" key="2">
    <source>
        <dbReference type="Proteomes" id="UP000294003"/>
    </source>
</evidence>
<proteinExistence type="predicted"/>